<protein>
    <submittedName>
        <fullName evidence="1">Uncharacterized protein</fullName>
    </submittedName>
</protein>
<reference evidence="1 2" key="1">
    <citation type="submission" date="2013-01" db="EMBL/GenBank/DDBJ databases">
        <authorList>
            <person name="Harkins D.M."/>
            <person name="Durkin A.S."/>
            <person name="Brinkac L.M."/>
            <person name="Haft D.H."/>
            <person name="Selengut J.D."/>
            <person name="Sanka R."/>
            <person name="DePew J."/>
            <person name="Purushe J."/>
            <person name="Whelen A.C."/>
            <person name="Vinetz J.M."/>
            <person name="Sutton G.G."/>
            <person name="Nierman W.C."/>
            <person name="Fouts D.E."/>
        </authorList>
    </citation>
    <scope>NUCLEOTIDE SEQUENCE [LARGE SCALE GENOMIC DNA]</scope>
    <source>
        <strain evidence="1 2">2007001578</strain>
    </source>
</reference>
<dbReference type="EMBL" id="AHMH02000005">
    <property type="protein sequence ID" value="EMN02858.1"/>
    <property type="molecule type" value="Genomic_DNA"/>
</dbReference>
<evidence type="ECO:0000313" key="2">
    <source>
        <dbReference type="Proteomes" id="UP000012099"/>
    </source>
</evidence>
<dbReference type="Proteomes" id="UP000012099">
    <property type="component" value="Unassembled WGS sequence"/>
</dbReference>
<accession>A0ABN0J7F6</accession>
<comment type="caution">
    <text evidence="1">The sequence shown here is derived from an EMBL/GenBank/DDBJ whole genome shotgun (WGS) entry which is preliminary data.</text>
</comment>
<sequence length="56" mass="6474">MQKVCFSDREIFRTSPPELRPMGSNSLSYAHPKRWKLSRTLTMDRVLGASFTENLS</sequence>
<organism evidence="1 2">
    <name type="scientific">Leptospira noguchii str. 2007001578</name>
    <dbReference type="NCBI Taxonomy" id="1049974"/>
    <lineage>
        <taxon>Bacteria</taxon>
        <taxon>Pseudomonadati</taxon>
        <taxon>Spirochaetota</taxon>
        <taxon>Spirochaetia</taxon>
        <taxon>Leptospirales</taxon>
        <taxon>Leptospiraceae</taxon>
        <taxon>Leptospira</taxon>
    </lineage>
</organism>
<evidence type="ECO:0000313" key="1">
    <source>
        <dbReference type="EMBL" id="EMN02858.1"/>
    </source>
</evidence>
<name>A0ABN0J7F6_9LEPT</name>
<keyword evidence="2" id="KW-1185">Reference proteome</keyword>
<proteinExistence type="predicted"/>
<gene>
    <name evidence="1" type="ORF">LEP1GSC035_2074</name>
</gene>